<dbReference type="PANTHER" id="PTHR43459">
    <property type="entry name" value="ENOYL-COA HYDRATASE"/>
    <property type="match status" value="1"/>
</dbReference>
<name>A0A3A3GLJ2_9BURK</name>
<dbReference type="PROSITE" id="PS00166">
    <property type="entry name" value="ENOYL_COA_HYDRATASE"/>
    <property type="match status" value="1"/>
</dbReference>
<evidence type="ECO:0000313" key="3">
    <source>
        <dbReference type="EMBL" id="RJG01840.1"/>
    </source>
</evidence>
<comment type="similarity">
    <text evidence="1 2">Belongs to the enoyl-CoA hydratase/isomerase family.</text>
</comment>
<proteinExistence type="inferred from homology"/>
<protein>
    <submittedName>
        <fullName evidence="3">Enoyl-CoA hydratase</fullName>
    </submittedName>
</protein>
<dbReference type="Gene3D" id="1.10.12.10">
    <property type="entry name" value="Lyase 2-enoyl-coa Hydratase, Chain A, domain 2"/>
    <property type="match status" value="1"/>
</dbReference>
<dbReference type="RefSeq" id="WP_119785302.1">
    <property type="nucleotide sequence ID" value="NZ_QYUQ01000002.1"/>
</dbReference>
<gene>
    <name evidence="3" type="ORF">D3878_09810</name>
</gene>
<dbReference type="Gene3D" id="3.90.226.10">
    <property type="entry name" value="2-enoyl-CoA Hydratase, Chain A, domain 1"/>
    <property type="match status" value="1"/>
</dbReference>
<dbReference type="CDD" id="cd06558">
    <property type="entry name" value="crotonase-like"/>
    <property type="match status" value="1"/>
</dbReference>
<dbReference type="SUPFAM" id="SSF52096">
    <property type="entry name" value="ClpP/crotonase"/>
    <property type="match status" value="1"/>
</dbReference>
<dbReference type="InterPro" id="IPR014748">
    <property type="entry name" value="Enoyl-CoA_hydra_C"/>
</dbReference>
<reference evidence="4" key="1">
    <citation type="submission" date="2018-09" db="EMBL/GenBank/DDBJ databases">
        <authorList>
            <person name="Zhu H."/>
        </authorList>
    </citation>
    <scope>NUCLEOTIDE SEQUENCE [LARGE SCALE GENOMIC DNA]</scope>
    <source>
        <strain evidence="4">K1S02-23</strain>
    </source>
</reference>
<dbReference type="InterPro" id="IPR018376">
    <property type="entry name" value="Enoyl-CoA_hyd/isom_CS"/>
</dbReference>
<evidence type="ECO:0000313" key="4">
    <source>
        <dbReference type="Proteomes" id="UP000266327"/>
    </source>
</evidence>
<accession>A0A3A3GLJ2</accession>
<keyword evidence="4" id="KW-1185">Reference proteome</keyword>
<organism evidence="3 4">
    <name type="scientific">Noviherbaspirillum sedimenti</name>
    <dbReference type="NCBI Taxonomy" id="2320865"/>
    <lineage>
        <taxon>Bacteria</taxon>
        <taxon>Pseudomonadati</taxon>
        <taxon>Pseudomonadota</taxon>
        <taxon>Betaproteobacteria</taxon>
        <taxon>Burkholderiales</taxon>
        <taxon>Oxalobacteraceae</taxon>
        <taxon>Noviherbaspirillum</taxon>
    </lineage>
</organism>
<dbReference type="OrthoDB" id="9777711at2"/>
<dbReference type="Proteomes" id="UP000266327">
    <property type="component" value="Unassembled WGS sequence"/>
</dbReference>
<evidence type="ECO:0000256" key="2">
    <source>
        <dbReference type="RuleBase" id="RU003707"/>
    </source>
</evidence>
<dbReference type="EMBL" id="QYUQ01000002">
    <property type="protein sequence ID" value="RJG01840.1"/>
    <property type="molecule type" value="Genomic_DNA"/>
</dbReference>
<dbReference type="InterPro" id="IPR001753">
    <property type="entry name" value="Enoyl-CoA_hydra/iso"/>
</dbReference>
<dbReference type="GO" id="GO:0003824">
    <property type="term" value="F:catalytic activity"/>
    <property type="evidence" value="ECO:0007669"/>
    <property type="project" value="InterPro"/>
</dbReference>
<dbReference type="InterPro" id="IPR029045">
    <property type="entry name" value="ClpP/crotonase-like_dom_sf"/>
</dbReference>
<dbReference type="Pfam" id="PF00378">
    <property type="entry name" value="ECH_1"/>
    <property type="match status" value="1"/>
</dbReference>
<comment type="caution">
    <text evidence="3">The sequence shown here is derived from an EMBL/GenBank/DDBJ whole genome shotgun (WGS) entry which is preliminary data.</text>
</comment>
<sequence length="262" mass="28028">MSLAALDFDAVSGIAWISINRPQVLNAIDIPLAYALRDCILPLVDDRRVRCVVLRGKGPAFMAGGDVGRFAEDFDQAETVVDELLGALNPVIEALRAMDAPVLAAVHGAVAGAGLAFVSACDIVVAADSTKFLMAYDRVGAAPDCGTTYFLPRILGVRRAAQFMLLSETLSAAEAKDIGLVNFLVPDGALSARIEELARQVAAGPTRAYGQYKRLVQDSFSSPLHDQLEAERKAFRAATRTADFIEGVSAFLAKRRANFKGR</sequence>
<evidence type="ECO:0000256" key="1">
    <source>
        <dbReference type="ARBA" id="ARBA00005254"/>
    </source>
</evidence>
<dbReference type="AlphaFoldDB" id="A0A3A3GLJ2"/>
<dbReference type="PANTHER" id="PTHR43459:SF1">
    <property type="entry name" value="EG:BACN32G11.4 PROTEIN"/>
    <property type="match status" value="1"/>
</dbReference>